<evidence type="ECO:0000256" key="3">
    <source>
        <dbReference type="SAM" id="MobiDB-lite"/>
    </source>
</evidence>
<dbReference type="InterPro" id="IPR001487">
    <property type="entry name" value="Bromodomain"/>
</dbReference>
<proteinExistence type="predicted"/>
<dbReference type="InterPro" id="IPR046341">
    <property type="entry name" value="SET_dom_sf"/>
</dbReference>
<accession>A0A812RHV5</accession>
<dbReference type="GO" id="GO:0006355">
    <property type="term" value="P:regulation of DNA-templated transcription"/>
    <property type="evidence" value="ECO:0007669"/>
    <property type="project" value="TreeGrafter"/>
</dbReference>
<feature type="compositionally biased region" description="Low complexity" evidence="3">
    <location>
        <begin position="686"/>
        <end position="703"/>
    </location>
</feature>
<dbReference type="Gene3D" id="1.20.920.10">
    <property type="entry name" value="Bromodomain-like"/>
    <property type="match status" value="1"/>
</dbReference>
<evidence type="ECO:0000313" key="5">
    <source>
        <dbReference type="EMBL" id="CAE7439178.1"/>
    </source>
</evidence>
<dbReference type="EMBL" id="CAJNDS010002337">
    <property type="protein sequence ID" value="CAE7439178.1"/>
    <property type="molecule type" value="Genomic_DNA"/>
</dbReference>
<dbReference type="PANTHER" id="PTHR22880:SF225">
    <property type="entry name" value="BROMODOMAIN-CONTAINING PROTEIN BET-1-RELATED"/>
    <property type="match status" value="1"/>
</dbReference>
<evidence type="ECO:0000313" key="6">
    <source>
        <dbReference type="Proteomes" id="UP000604046"/>
    </source>
</evidence>
<name>A0A812RHV5_9DINO</name>
<dbReference type="CDD" id="cd04369">
    <property type="entry name" value="Bromodomain"/>
    <property type="match status" value="1"/>
</dbReference>
<dbReference type="InterPro" id="IPR036427">
    <property type="entry name" value="Bromodomain-like_sf"/>
</dbReference>
<dbReference type="SUPFAM" id="SSF47370">
    <property type="entry name" value="Bromodomain"/>
    <property type="match status" value="1"/>
</dbReference>
<keyword evidence="6" id="KW-1185">Reference proteome</keyword>
<keyword evidence="1 2" id="KW-0103">Bromodomain</keyword>
<dbReference type="PANTHER" id="PTHR22880">
    <property type="entry name" value="FALZ-RELATED BROMODOMAIN-CONTAINING PROTEINS"/>
    <property type="match status" value="1"/>
</dbReference>
<evidence type="ECO:0000256" key="1">
    <source>
        <dbReference type="ARBA" id="ARBA00023117"/>
    </source>
</evidence>
<comment type="caution">
    <text evidence="5">The sequence shown here is derived from an EMBL/GenBank/DDBJ whole genome shotgun (WGS) entry which is preliminary data.</text>
</comment>
<reference evidence="5" key="1">
    <citation type="submission" date="2021-02" db="EMBL/GenBank/DDBJ databases">
        <authorList>
            <person name="Dougan E. K."/>
            <person name="Rhodes N."/>
            <person name="Thang M."/>
            <person name="Chan C."/>
        </authorList>
    </citation>
    <scope>NUCLEOTIDE SEQUENCE</scope>
</reference>
<dbReference type="Proteomes" id="UP000604046">
    <property type="component" value="Unassembled WGS sequence"/>
</dbReference>
<dbReference type="SUPFAM" id="SSF82199">
    <property type="entry name" value="SET domain"/>
    <property type="match status" value="1"/>
</dbReference>
<feature type="domain" description="Bromo" evidence="4">
    <location>
        <begin position="389"/>
        <end position="467"/>
    </location>
</feature>
<evidence type="ECO:0000256" key="2">
    <source>
        <dbReference type="PROSITE-ProRule" id="PRU00035"/>
    </source>
</evidence>
<feature type="compositionally biased region" description="Low complexity" evidence="3">
    <location>
        <begin position="662"/>
        <end position="671"/>
    </location>
</feature>
<dbReference type="GO" id="GO:0000785">
    <property type="term" value="C:chromatin"/>
    <property type="evidence" value="ECO:0007669"/>
    <property type="project" value="TreeGrafter"/>
</dbReference>
<organism evidence="5 6">
    <name type="scientific">Symbiodinium natans</name>
    <dbReference type="NCBI Taxonomy" id="878477"/>
    <lineage>
        <taxon>Eukaryota</taxon>
        <taxon>Sar</taxon>
        <taxon>Alveolata</taxon>
        <taxon>Dinophyceae</taxon>
        <taxon>Suessiales</taxon>
        <taxon>Symbiodiniaceae</taxon>
        <taxon>Symbiodinium</taxon>
    </lineage>
</organism>
<dbReference type="PROSITE" id="PS50014">
    <property type="entry name" value="BROMODOMAIN_2"/>
    <property type="match status" value="1"/>
</dbReference>
<protein>
    <submittedName>
        <fullName evidence="5">HAG1 protein</fullName>
    </submittedName>
</protein>
<dbReference type="AlphaFoldDB" id="A0A812RHV5"/>
<feature type="compositionally biased region" description="Polar residues" evidence="3">
    <location>
        <begin position="719"/>
        <end position="732"/>
    </location>
</feature>
<dbReference type="Pfam" id="PF00439">
    <property type="entry name" value="Bromodomain"/>
    <property type="match status" value="1"/>
</dbReference>
<feature type="region of interest" description="Disordered" evidence="3">
    <location>
        <begin position="646"/>
        <end position="732"/>
    </location>
</feature>
<dbReference type="PRINTS" id="PR00503">
    <property type="entry name" value="BROMODOMAIN"/>
</dbReference>
<feature type="region of interest" description="Disordered" evidence="3">
    <location>
        <begin position="279"/>
        <end position="349"/>
    </location>
</feature>
<dbReference type="SMART" id="SM00297">
    <property type="entry name" value="BROMO"/>
    <property type="match status" value="1"/>
</dbReference>
<dbReference type="Gene3D" id="2.170.270.10">
    <property type="entry name" value="SET domain"/>
    <property type="match status" value="1"/>
</dbReference>
<dbReference type="GO" id="GO:0006338">
    <property type="term" value="P:chromatin remodeling"/>
    <property type="evidence" value="ECO:0007669"/>
    <property type="project" value="TreeGrafter"/>
</dbReference>
<sequence length="790" mass="87549">MTLAGADGLMWQCTLGDPKVRIRGPQDLKGVCVEAVSDAQVDETLLTEMPLLATPPSSPAQRKRVDAFCKTLPQDTREDRLAVLLTRRWLPVLCAFADAPKGIQEAVLSLQSDFESPECGMSQVTDRVATALSLAGVCSGTMPKSISRSKLSRERMHELLNVMVINAADTLPDGGEAVFCIGALFEHSCEPNAQFCLSSGNAALAARLGLKTSAKQIWIGEWRATRPVRAGEAVTVSYLETEMLKLVCISQGIPAARSAPMRAAGPPRKMDNVRMELKIPPRRADRRKSLQDELMQASETEEEAAESLEHANTEAKEEDDDSGEDEIWYGNDEGPLPGGFGEDDESEESSFMDDDEIEGAEMRGDRENQDAILDWWCQRQLLRVLRRLVRLPKAGPFKEPLPWQELGLDDYPEVITDPIDLRTIAERLETGGYQDEEGFVNPDFFWQDVAACWENCKIYYEEDPEIEAVRMAEEMRVESEKMEEEFWRDLEKFEASLDRVKGAALSKVAAVADVAKGAVEDAASLAVQESKKLAKRAQDWWNKLRGKKGEELQEQRDIQVLELAKNEKPRLRDHFLEMLKLRFRMDGWEDIMGIEEEVIVGMRQHWPLLEEESDLLDYPSPQPASRYNRDHIAVERLLPTKYVACIPGGAPSRPKRGESLASSRSSMRSSRVTGTLPGSRRNSLESSRAGSRGGSRAQSPARSETSASRHTPRSHRSDGSLSAFSHGSESSKLMSRAVRASVLEAGMTEVPGVDTSSESDQAASGVPSVQRLSTMMPPRGQRPSVVSEAA</sequence>
<dbReference type="InterPro" id="IPR050935">
    <property type="entry name" value="Bromo_chromatin_reader"/>
</dbReference>
<dbReference type="OrthoDB" id="445898at2759"/>
<feature type="compositionally biased region" description="Acidic residues" evidence="3">
    <location>
        <begin position="316"/>
        <end position="327"/>
    </location>
</feature>
<feature type="compositionally biased region" description="Basic and acidic residues" evidence="3">
    <location>
        <begin position="279"/>
        <end position="291"/>
    </location>
</feature>
<dbReference type="GO" id="GO:0005634">
    <property type="term" value="C:nucleus"/>
    <property type="evidence" value="ECO:0007669"/>
    <property type="project" value="TreeGrafter"/>
</dbReference>
<gene>
    <name evidence="5" type="primary">HAG1</name>
    <name evidence="5" type="ORF">SNAT2548_LOCUS23862</name>
</gene>
<evidence type="ECO:0000259" key="4">
    <source>
        <dbReference type="PROSITE" id="PS50014"/>
    </source>
</evidence>
<feature type="region of interest" description="Disordered" evidence="3">
    <location>
        <begin position="748"/>
        <end position="790"/>
    </location>
</feature>